<dbReference type="EMBL" id="BMPP01000003">
    <property type="protein sequence ID" value="GGK17580.1"/>
    <property type="molecule type" value="Genomic_DNA"/>
</dbReference>
<feature type="domain" description="GP-PDE" evidence="1">
    <location>
        <begin position="9"/>
        <end position="232"/>
    </location>
</feature>
<dbReference type="CDD" id="cd08556">
    <property type="entry name" value="GDPD"/>
    <property type="match status" value="1"/>
</dbReference>
<dbReference type="RefSeq" id="WP_189004969.1">
    <property type="nucleotide sequence ID" value="NZ_BMPP01000003.1"/>
</dbReference>
<comment type="caution">
    <text evidence="2">The sequence shown here is derived from an EMBL/GenBank/DDBJ whole genome shotgun (WGS) entry which is preliminary data.</text>
</comment>
<evidence type="ECO:0000313" key="2">
    <source>
        <dbReference type="EMBL" id="GGK17580.1"/>
    </source>
</evidence>
<keyword evidence="3" id="KW-1185">Reference proteome</keyword>
<gene>
    <name evidence="2" type="ORF">GCM10008955_08880</name>
</gene>
<organism evidence="2 3">
    <name type="scientific">Deinococcus malanensis</name>
    <dbReference type="NCBI Taxonomy" id="1706855"/>
    <lineage>
        <taxon>Bacteria</taxon>
        <taxon>Thermotogati</taxon>
        <taxon>Deinococcota</taxon>
        <taxon>Deinococci</taxon>
        <taxon>Deinococcales</taxon>
        <taxon>Deinococcaceae</taxon>
        <taxon>Deinococcus</taxon>
    </lineage>
</organism>
<name>A0ABQ2EQN0_9DEIO</name>
<dbReference type="SUPFAM" id="SSF51695">
    <property type="entry name" value="PLC-like phosphodiesterases"/>
    <property type="match status" value="1"/>
</dbReference>
<dbReference type="InterPro" id="IPR017946">
    <property type="entry name" value="PLC-like_Pdiesterase_TIM-brl"/>
</dbReference>
<protein>
    <submittedName>
        <fullName evidence="2">Glycerophosphoryl diester phosphodiesterase</fullName>
    </submittedName>
</protein>
<evidence type="ECO:0000313" key="3">
    <source>
        <dbReference type="Proteomes" id="UP000647587"/>
    </source>
</evidence>
<proteinExistence type="predicted"/>
<sequence>MASPAFRRPLLLGHRGSPKAHPENSLSGFHAALDAGLDGVELDVRRLLDGTLVVHHDAALPDGRALTTLVRSQLPSGIPSLAQALAWAANSGAFVNVELKFESARPDDRVGRTLDLIRTFGLAGQVIVSSFNPWLLLAARREAPEVPRALLVHHGYRWGQLDLIPLMMRWTGCQALHPVHTLVTHQLMAQARVHGWQVNAWTVNSVTEVHRLCGLDVDGLIGDLPHVLLGARAAPRIGA</sequence>
<dbReference type="PANTHER" id="PTHR46211">
    <property type="entry name" value="GLYCEROPHOSPHORYL DIESTER PHOSPHODIESTERASE"/>
    <property type="match status" value="1"/>
</dbReference>
<accession>A0ABQ2EQN0</accession>
<dbReference type="PROSITE" id="PS51704">
    <property type="entry name" value="GP_PDE"/>
    <property type="match status" value="1"/>
</dbReference>
<dbReference type="Gene3D" id="3.20.20.190">
    <property type="entry name" value="Phosphatidylinositol (PI) phosphodiesterase"/>
    <property type="match status" value="1"/>
</dbReference>
<reference evidence="3" key="1">
    <citation type="journal article" date="2019" name="Int. J. Syst. Evol. Microbiol.">
        <title>The Global Catalogue of Microorganisms (GCM) 10K type strain sequencing project: providing services to taxonomists for standard genome sequencing and annotation.</title>
        <authorList>
            <consortium name="The Broad Institute Genomics Platform"/>
            <consortium name="The Broad Institute Genome Sequencing Center for Infectious Disease"/>
            <person name="Wu L."/>
            <person name="Ma J."/>
        </authorList>
    </citation>
    <scope>NUCLEOTIDE SEQUENCE [LARGE SCALE GENOMIC DNA]</scope>
    <source>
        <strain evidence="3">JCM 30331</strain>
    </source>
</reference>
<dbReference type="Proteomes" id="UP000647587">
    <property type="component" value="Unassembled WGS sequence"/>
</dbReference>
<dbReference type="InterPro" id="IPR030395">
    <property type="entry name" value="GP_PDE_dom"/>
</dbReference>
<dbReference type="PANTHER" id="PTHR46211:SF1">
    <property type="entry name" value="GLYCEROPHOSPHODIESTER PHOSPHODIESTERASE, CYTOPLASMIC"/>
    <property type="match status" value="1"/>
</dbReference>
<evidence type="ECO:0000259" key="1">
    <source>
        <dbReference type="PROSITE" id="PS51704"/>
    </source>
</evidence>
<dbReference type="Pfam" id="PF03009">
    <property type="entry name" value="GDPD"/>
    <property type="match status" value="1"/>
</dbReference>